<keyword evidence="3" id="KW-1185">Reference proteome</keyword>
<gene>
    <name evidence="2" type="ORF">HNP84_005955</name>
</gene>
<evidence type="ECO:0000256" key="1">
    <source>
        <dbReference type="SAM" id="MobiDB-lite"/>
    </source>
</evidence>
<dbReference type="RefSeq" id="WP_185053121.1">
    <property type="nucleotide sequence ID" value="NZ_BAABIX010000036.1"/>
</dbReference>
<dbReference type="AlphaFoldDB" id="A0A840PEE1"/>
<accession>A0A840PEE1</accession>
<dbReference type="Proteomes" id="UP000578449">
    <property type="component" value="Unassembled WGS sequence"/>
</dbReference>
<protein>
    <submittedName>
        <fullName evidence="2">CRISPR-associated protein (TIGR03986 family)</fullName>
    </submittedName>
</protein>
<proteinExistence type="predicted"/>
<evidence type="ECO:0000313" key="3">
    <source>
        <dbReference type="Proteomes" id="UP000578449"/>
    </source>
</evidence>
<organism evidence="2 3">
    <name type="scientific">Thermocatellispora tengchongensis</name>
    <dbReference type="NCBI Taxonomy" id="1073253"/>
    <lineage>
        <taxon>Bacteria</taxon>
        <taxon>Bacillati</taxon>
        <taxon>Actinomycetota</taxon>
        <taxon>Actinomycetes</taxon>
        <taxon>Streptosporangiales</taxon>
        <taxon>Streptosporangiaceae</taxon>
        <taxon>Thermocatellispora</taxon>
    </lineage>
</organism>
<reference evidence="2 3" key="1">
    <citation type="submission" date="2020-08" db="EMBL/GenBank/DDBJ databases">
        <title>Genomic Encyclopedia of Type Strains, Phase IV (KMG-IV): sequencing the most valuable type-strain genomes for metagenomic binning, comparative biology and taxonomic classification.</title>
        <authorList>
            <person name="Goeker M."/>
        </authorList>
    </citation>
    <scope>NUCLEOTIDE SEQUENCE [LARGE SCALE GENOMIC DNA]</scope>
    <source>
        <strain evidence="2 3">DSM 45615</strain>
    </source>
</reference>
<feature type="region of interest" description="Disordered" evidence="1">
    <location>
        <begin position="617"/>
        <end position="691"/>
    </location>
</feature>
<dbReference type="CDD" id="cd09726">
    <property type="entry name" value="RAMP_I_III"/>
    <property type="match status" value="1"/>
</dbReference>
<name>A0A840PEE1_9ACTN</name>
<dbReference type="InterPro" id="IPR023825">
    <property type="entry name" value="CRISPR-assoc_RAMP_BGP1436"/>
</dbReference>
<evidence type="ECO:0000313" key="2">
    <source>
        <dbReference type="EMBL" id="MBB5136211.1"/>
    </source>
</evidence>
<feature type="region of interest" description="Disordered" evidence="1">
    <location>
        <begin position="424"/>
        <end position="483"/>
    </location>
</feature>
<sequence length="691" mass="76606">MPTGEPFLNPYTFIPAFPRSGLPDGFEDRAPDGQERLRKGWTGRIGVTLTVETPLLVLDPSRAEGSDHKVYPVRLRDGRPYLAATSVKGMLRAAYEAITNSRFGVFTGHDRPLAFRHSPDFANKLIPVQVLADKTVQAFEQAVIKMYDKTGRGLYPKNGMPVPRHGQKVHAVISGGKGIPEVVRFVPEGRMRNLRLRGRERLVNGTFCVTGRNIDGKRYERLFFTEPGQEPKVLHPADTWDDLLAHWNALRCSAETSESWPDLAEGTLCYAYREPESTKVSRLYPVLVPRDLSPVSPAEMLDPSIAPAACLGELSPADRVFGWVAPEASGVRPAAYKGRLRIGPVICDDDADTAVRRFDGDGLPLAILGQPKPQQGRFYLAASKHRPDLPIPDRTAKGDLYRHDRGLRGRKAYWHHAGLDAKRHWDPSRRGGGDPAQELLPGNRFREYLRPHEPVDDQGTSTRDGRRYATNGQDQRDKQNRSITGWVKPGTTFRFTIDVRDLDDIELGALAWLLTLPDGHFHRLGLGRPLGFGSVRLAIDPSRTTLHSAADYVAYYRTLSGTLPETDGHKVLQSAGDMFDQIVENSPSLGAIRDAFQVVTSGDPNIPVHYPRVLGNKLSPNAPAPPDPRGRNFEWFTQNERTGQDAPKGTRRSLPAATDRSHPLVVFPEPPPEKSKGPKSGGKNGNNRRKG</sequence>
<dbReference type="EMBL" id="JACHGN010000013">
    <property type="protein sequence ID" value="MBB5136211.1"/>
    <property type="molecule type" value="Genomic_DNA"/>
</dbReference>
<comment type="caution">
    <text evidence="2">The sequence shown here is derived from an EMBL/GenBank/DDBJ whole genome shotgun (WGS) entry which is preliminary data.</text>
</comment>
<feature type="compositionally biased region" description="Basic and acidic residues" evidence="1">
    <location>
        <begin position="444"/>
        <end position="455"/>
    </location>
</feature>
<dbReference type="NCBIfam" id="TIGR03986">
    <property type="entry name" value="TIGR03986 family CRISPR-associated RAMP protein"/>
    <property type="match status" value="1"/>
</dbReference>